<organism evidence="2 3">
    <name type="scientific">Alteromonas gracilis</name>
    <dbReference type="NCBI Taxonomy" id="1479524"/>
    <lineage>
        <taxon>Bacteria</taxon>
        <taxon>Pseudomonadati</taxon>
        <taxon>Pseudomonadota</taxon>
        <taxon>Gammaproteobacteria</taxon>
        <taxon>Alteromonadales</taxon>
        <taxon>Alteromonadaceae</taxon>
        <taxon>Alteromonas/Salinimonas group</taxon>
        <taxon>Alteromonas</taxon>
    </lineage>
</organism>
<keyword evidence="1" id="KW-1133">Transmembrane helix</keyword>
<feature type="transmembrane region" description="Helical" evidence="1">
    <location>
        <begin position="133"/>
        <end position="153"/>
    </location>
</feature>
<evidence type="ECO:0000256" key="1">
    <source>
        <dbReference type="SAM" id="Phobius"/>
    </source>
</evidence>
<reference evidence="3" key="1">
    <citation type="journal article" date="2020" name="Int. J. Syst. Evol. Microbiol.">
        <title>Alteromonas alba sp. nov., a marine bacterium isolated from the seawater of the West Pacific Ocean.</title>
        <authorList>
            <person name="Sun C."/>
            <person name="Wu Y.-H."/>
            <person name="Xamxidin M."/>
            <person name="Cheng H."/>
            <person name="Xu X.-W."/>
        </authorList>
    </citation>
    <scope>NUCLEOTIDE SEQUENCE [LARGE SCALE GENOMIC DNA]</scope>
    <source>
        <strain evidence="3">9a2</strain>
    </source>
</reference>
<evidence type="ECO:0008006" key="4">
    <source>
        <dbReference type="Google" id="ProtNLM"/>
    </source>
</evidence>
<keyword evidence="1" id="KW-0812">Transmembrane</keyword>
<evidence type="ECO:0000313" key="2">
    <source>
        <dbReference type="EMBL" id="PRO70873.1"/>
    </source>
</evidence>
<dbReference type="EMBL" id="PVNO01000001">
    <property type="protein sequence ID" value="PRO70873.1"/>
    <property type="molecule type" value="Genomic_DNA"/>
</dbReference>
<sequence>MDLVLFLITALALIISLIREIRKRGSDSIGVVVWKYFSYYTTLSNLLVLVWFVALTFGPEHSVTQFAKNPNVATAITFYIVTVGIANYLIYGWLKLSLFERISALLVHAVTPVITLSYWFFFVEKTQLQYSNLGYWLIFPLTYAAYTMSHGKWTEFYPYEFTNVQALGLNRVLLNGLVLSISLLVGGALFIFIGKTLGGF</sequence>
<feature type="transmembrane region" description="Helical" evidence="1">
    <location>
        <begin position="173"/>
        <end position="193"/>
    </location>
</feature>
<proteinExistence type="predicted"/>
<feature type="transmembrane region" description="Helical" evidence="1">
    <location>
        <begin position="70"/>
        <end position="90"/>
    </location>
</feature>
<protein>
    <recommendedName>
        <fullName evidence="4">Integral membrane protein</fullName>
    </recommendedName>
</protein>
<dbReference type="InterPro" id="IPR049713">
    <property type="entry name" value="Pr6Pr-like"/>
</dbReference>
<keyword evidence="3" id="KW-1185">Reference proteome</keyword>
<name>A0ABX5CU26_9ALTE</name>
<evidence type="ECO:0000313" key="3">
    <source>
        <dbReference type="Proteomes" id="UP000239539"/>
    </source>
</evidence>
<gene>
    <name evidence="2" type="ORF">C6Y39_00530</name>
</gene>
<feature type="transmembrane region" description="Helical" evidence="1">
    <location>
        <begin position="102"/>
        <end position="121"/>
    </location>
</feature>
<dbReference type="RefSeq" id="WP_105929376.1">
    <property type="nucleotide sequence ID" value="NZ_PVNO01000001.1"/>
</dbReference>
<accession>A0ABX5CU26</accession>
<dbReference type="NCBIfam" id="NF038065">
    <property type="entry name" value="Pr6Pr"/>
    <property type="match status" value="1"/>
</dbReference>
<comment type="caution">
    <text evidence="2">The sequence shown here is derived from an EMBL/GenBank/DDBJ whole genome shotgun (WGS) entry which is preliminary data.</text>
</comment>
<feature type="transmembrane region" description="Helical" evidence="1">
    <location>
        <begin position="36"/>
        <end position="58"/>
    </location>
</feature>
<keyword evidence="1" id="KW-0472">Membrane</keyword>
<dbReference type="Proteomes" id="UP000239539">
    <property type="component" value="Unassembled WGS sequence"/>
</dbReference>